<comment type="caution">
    <text evidence="2">The sequence shown here is derived from an EMBL/GenBank/DDBJ whole genome shotgun (WGS) entry which is preliminary data.</text>
</comment>
<accession>A0A834GWZ1</accession>
<feature type="region of interest" description="Disordered" evidence="1">
    <location>
        <begin position="1"/>
        <end position="30"/>
    </location>
</feature>
<proteinExistence type="predicted"/>
<dbReference type="OrthoDB" id="1681689at2759"/>
<dbReference type="AlphaFoldDB" id="A0A834GWZ1"/>
<dbReference type="EMBL" id="WJXA01000007">
    <property type="protein sequence ID" value="KAF7137897.1"/>
    <property type="molecule type" value="Genomic_DNA"/>
</dbReference>
<feature type="region of interest" description="Disordered" evidence="1">
    <location>
        <begin position="107"/>
        <end position="134"/>
    </location>
</feature>
<dbReference type="Proteomes" id="UP000626092">
    <property type="component" value="Unassembled WGS sequence"/>
</dbReference>
<feature type="compositionally biased region" description="Basic and acidic residues" evidence="1">
    <location>
        <begin position="1"/>
        <end position="25"/>
    </location>
</feature>
<feature type="region of interest" description="Disordered" evidence="1">
    <location>
        <begin position="288"/>
        <end position="354"/>
    </location>
</feature>
<sequence>MKKEKIGKAEGKRRAETLGRVPDHMGEDDDPYASILETCRPTRPSSFQTTTTTTNALIIDTSSTATIFTPLSMRFIDHSLDADGTIIPPESIDPYLLDLLSQNDDDHNDKSITNTNNDDDCISDGQGPPHNQNDYLYIHDHRETPTPPCVVSYQILSPPSTESSPPHTVEYLATHDDDVIDCFDYSSSSSDTQHHHNSLWLSQLKSMATTQDDFTQKKTQDDAGLFFDQAISLVTQFRSSKCWLSLSPSDSSLWLSQLKSMATQEGLFFNHAVSIVTQFRATKYRLSLSPSPSDSAMKRLGSPPNSRKGEHPLKMPQRDFANPIKVVPSKSSSQKRGLGYSSNSQRKNVSVDPPLKKQNLCNTILDIESSTCNIGTGSNELERGTVSVLSDSEQRQSRFIGLRGGLRADIARTSSATKSTGNLDKSEGLSSAVDANSNVAGQHNLAASSRKATMCAAKSMDVGSSKSRFENPMLKHVYETVNMAV</sequence>
<protein>
    <submittedName>
        <fullName evidence="2">Uncharacterized protein</fullName>
    </submittedName>
</protein>
<evidence type="ECO:0000313" key="3">
    <source>
        <dbReference type="Proteomes" id="UP000626092"/>
    </source>
</evidence>
<feature type="compositionally biased region" description="Polar residues" evidence="1">
    <location>
        <begin position="329"/>
        <end position="348"/>
    </location>
</feature>
<evidence type="ECO:0000313" key="2">
    <source>
        <dbReference type="EMBL" id="KAF7137897.1"/>
    </source>
</evidence>
<name>A0A834GWZ1_RHOSS</name>
<evidence type="ECO:0000256" key="1">
    <source>
        <dbReference type="SAM" id="MobiDB-lite"/>
    </source>
</evidence>
<gene>
    <name evidence="2" type="ORF">RHSIM_Rhsim07G0000900</name>
</gene>
<keyword evidence="3" id="KW-1185">Reference proteome</keyword>
<reference evidence="2" key="1">
    <citation type="submission" date="2019-11" db="EMBL/GenBank/DDBJ databases">
        <authorList>
            <person name="Liu Y."/>
            <person name="Hou J."/>
            <person name="Li T.-Q."/>
            <person name="Guan C.-H."/>
            <person name="Wu X."/>
            <person name="Wu H.-Z."/>
            <person name="Ling F."/>
            <person name="Zhang R."/>
            <person name="Shi X.-G."/>
            <person name="Ren J.-P."/>
            <person name="Chen E.-F."/>
            <person name="Sun J.-M."/>
        </authorList>
    </citation>
    <scope>NUCLEOTIDE SEQUENCE</scope>
    <source>
        <strain evidence="2">Adult_tree_wgs_1</strain>
        <tissue evidence="2">Leaves</tissue>
    </source>
</reference>
<organism evidence="2 3">
    <name type="scientific">Rhododendron simsii</name>
    <name type="common">Sims's rhododendron</name>
    <dbReference type="NCBI Taxonomy" id="118357"/>
    <lineage>
        <taxon>Eukaryota</taxon>
        <taxon>Viridiplantae</taxon>
        <taxon>Streptophyta</taxon>
        <taxon>Embryophyta</taxon>
        <taxon>Tracheophyta</taxon>
        <taxon>Spermatophyta</taxon>
        <taxon>Magnoliopsida</taxon>
        <taxon>eudicotyledons</taxon>
        <taxon>Gunneridae</taxon>
        <taxon>Pentapetalae</taxon>
        <taxon>asterids</taxon>
        <taxon>Ericales</taxon>
        <taxon>Ericaceae</taxon>
        <taxon>Ericoideae</taxon>
        <taxon>Rhodoreae</taxon>
        <taxon>Rhododendron</taxon>
    </lineage>
</organism>
<feature type="compositionally biased region" description="Basic and acidic residues" evidence="1">
    <location>
        <begin position="307"/>
        <end position="317"/>
    </location>
</feature>